<dbReference type="InterPro" id="IPR036513">
    <property type="entry name" value="STAS_dom_sf"/>
</dbReference>
<proteinExistence type="predicted"/>
<reference evidence="3 4" key="1">
    <citation type="submission" date="2016-01" db="EMBL/GenBank/DDBJ databases">
        <title>The new phylogeny of the genus Mycobacterium.</title>
        <authorList>
            <person name="Tarcisio F."/>
            <person name="Conor M."/>
            <person name="Antonella G."/>
            <person name="Elisabetta G."/>
            <person name="Giulia F.S."/>
            <person name="Sara T."/>
            <person name="Anna F."/>
            <person name="Clotilde B."/>
            <person name="Roberto B."/>
            <person name="Veronica D.S."/>
            <person name="Fabio R."/>
            <person name="Monica P."/>
            <person name="Olivier J."/>
            <person name="Enrico T."/>
            <person name="Nicola S."/>
        </authorList>
    </citation>
    <scope>NUCLEOTIDE SEQUENCE [LARGE SCALE GENOMIC DNA]</scope>
    <source>
        <strain evidence="3 4">DSM 45541</strain>
    </source>
</reference>
<evidence type="ECO:0000313" key="2">
    <source>
        <dbReference type="EMBL" id="MCZ0731578.1"/>
    </source>
</evidence>
<accession>A0A1X1X309</accession>
<dbReference type="Proteomes" id="UP001084650">
    <property type="component" value="Unassembled WGS sequence"/>
</dbReference>
<evidence type="ECO:0000259" key="1">
    <source>
        <dbReference type="PROSITE" id="PS50801"/>
    </source>
</evidence>
<dbReference type="Pfam" id="PF01740">
    <property type="entry name" value="STAS"/>
    <property type="match status" value="1"/>
</dbReference>
<dbReference type="Gene3D" id="3.30.750.24">
    <property type="entry name" value="STAS domain"/>
    <property type="match status" value="1"/>
</dbReference>
<dbReference type="CDD" id="cd07043">
    <property type="entry name" value="STAS_anti-anti-sigma_factors"/>
    <property type="match status" value="1"/>
</dbReference>
<protein>
    <submittedName>
        <fullName evidence="3">Anti-anti-sigma factor</fullName>
    </submittedName>
    <submittedName>
        <fullName evidence="2">STAS domain-containing protein</fullName>
    </submittedName>
</protein>
<dbReference type="EMBL" id="JAPQYE010000018">
    <property type="protein sequence ID" value="MCZ0731578.1"/>
    <property type="molecule type" value="Genomic_DNA"/>
</dbReference>
<dbReference type="InterPro" id="IPR002645">
    <property type="entry name" value="STAS_dom"/>
</dbReference>
<dbReference type="SUPFAM" id="SSF52091">
    <property type="entry name" value="SpoIIaa-like"/>
    <property type="match status" value="1"/>
</dbReference>
<dbReference type="EMBL" id="LQPC01000002">
    <property type="protein sequence ID" value="ORV93050.1"/>
    <property type="molecule type" value="Genomic_DNA"/>
</dbReference>
<dbReference type="PROSITE" id="PS50801">
    <property type="entry name" value="STAS"/>
    <property type="match status" value="1"/>
</dbReference>
<evidence type="ECO:0000313" key="3">
    <source>
        <dbReference type="EMBL" id="ORV93050.1"/>
    </source>
</evidence>
<reference evidence="2" key="2">
    <citation type="submission" date="2022-12" db="EMBL/GenBank/DDBJ databases">
        <title>Whole genome sequence of Mycolicibacterium iranicum strain SBH312.</title>
        <authorList>
            <person name="Jani J."/>
            <person name="Arifin Mustapha Z."/>
            <person name="Ahmed K."/>
            <person name="Kai Ling C."/>
        </authorList>
    </citation>
    <scope>NUCLEOTIDE SEQUENCE</scope>
    <source>
        <strain evidence="2">SBH312</strain>
    </source>
</reference>
<organism evidence="3 4">
    <name type="scientific">Mycolicibacterium iranicum</name>
    <name type="common">Mycobacterium iranicum</name>
    <dbReference type="NCBI Taxonomy" id="912594"/>
    <lineage>
        <taxon>Bacteria</taxon>
        <taxon>Bacillati</taxon>
        <taxon>Actinomycetota</taxon>
        <taxon>Actinomycetes</taxon>
        <taxon>Mycobacteriales</taxon>
        <taxon>Mycobacteriaceae</taxon>
        <taxon>Mycolicibacterium</taxon>
    </lineage>
</organism>
<evidence type="ECO:0000313" key="4">
    <source>
        <dbReference type="Proteomes" id="UP000193622"/>
    </source>
</evidence>
<evidence type="ECO:0000313" key="5">
    <source>
        <dbReference type="Proteomes" id="UP001084650"/>
    </source>
</evidence>
<name>A0A1X1X309_MYCIR</name>
<gene>
    <name evidence="3" type="ORF">AWC12_01225</name>
    <name evidence="2" type="ORF">OY187_26320</name>
</gene>
<keyword evidence="5" id="KW-1185">Reference proteome</keyword>
<feature type="domain" description="STAS" evidence="1">
    <location>
        <begin position="22"/>
        <end position="68"/>
    </location>
</feature>
<dbReference type="RefSeq" id="WP_085171563.1">
    <property type="nucleotide sequence ID" value="NZ_JAPQYE010000018.1"/>
</dbReference>
<comment type="caution">
    <text evidence="3">The sequence shown here is derived from an EMBL/GenBank/DDBJ whole genome shotgun (WGS) entry which is preliminary data.</text>
</comment>
<dbReference type="AlphaFoldDB" id="A0A1X1X309"/>
<sequence>MPTQLNLRITRRGDRTELVAVGEIDLSNINEFTSALDAATAEKSSISSQLIVDLAAVEYVDSAAINVLSGGADHIGKLIVHPLLMTTFAVSGLTELISIEAASS</sequence>
<dbReference type="Proteomes" id="UP000193622">
    <property type="component" value="Unassembled WGS sequence"/>
</dbReference>